<name>C0GFV8_DETAL</name>
<feature type="transmembrane region" description="Helical" evidence="9">
    <location>
        <begin position="115"/>
        <end position="137"/>
    </location>
</feature>
<evidence type="ECO:0000256" key="2">
    <source>
        <dbReference type="ARBA" id="ARBA00022448"/>
    </source>
</evidence>
<keyword evidence="3" id="KW-1003">Cell membrane</keyword>
<dbReference type="InterPro" id="IPR007272">
    <property type="entry name" value="Sulf_transp_TsuA/YedE"/>
</dbReference>
<evidence type="ECO:0000256" key="6">
    <source>
        <dbReference type="ARBA" id="ARBA00022989"/>
    </source>
</evidence>
<evidence type="ECO:0000313" key="10">
    <source>
        <dbReference type="EMBL" id="EEG77647.1"/>
    </source>
</evidence>
<dbReference type="EMBL" id="ACJM01000006">
    <property type="protein sequence ID" value="EEG77647.1"/>
    <property type="molecule type" value="Genomic_DNA"/>
</dbReference>
<reference evidence="10 11" key="1">
    <citation type="submission" date="2009-02" db="EMBL/GenBank/DDBJ databases">
        <title>Sequencing of the draft genome and assembly of Dethiobacter alkaliphilus AHT 1.</title>
        <authorList>
            <consortium name="US DOE Joint Genome Institute (JGI-PGF)"/>
            <person name="Lucas S."/>
            <person name="Copeland A."/>
            <person name="Lapidus A."/>
            <person name="Glavina del Rio T."/>
            <person name="Dalin E."/>
            <person name="Tice H."/>
            <person name="Bruce D."/>
            <person name="Goodwin L."/>
            <person name="Pitluck S."/>
            <person name="Larimer F."/>
            <person name="Land M.L."/>
            <person name="Hauser L."/>
            <person name="Muyzer G."/>
        </authorList>
    </citation>
    <scope>NUCLEOTIDE SEQUENCE [LARGE SCALE GENOMIC DNA]</scope>
    <source>
        <strain evidence="10 11">AHT 1</strain>
    </source>
</reference>
<dbReference type="RefSeq" id="WP_008516063.1">
    <property type="nucleotide sequence ID" value="NZ_ACJM01000006.1"/>
</dbReference>
<dbReference type="GO" id="GO:0005886">
    <property type="term" value="C:plasma membrane"/>
    <property type="evidence" value="ECO:0007669"/>
    <property type="project" value="UniProtKB-SubCell"/>
</dbReference>
<dbReference type="Proteomes" id="UP000006443">
    <property type="component" value="Unassembled WGS sequence"/>
</dbReference>
<keyword evidence="7 9" id="KW-0472">Membrane</keyword>
<dbReference type="STRING" id="555088.DealDRAFT_1367"/>
<evidence type="ECO:0000256" key="7">
    <source>
        <dbReference type="ARBA" id="ARBA00023136"/>
    </source>
</evidence>
<dbReference type="eggNOG" id="COG2391">
    <property type="taxonomic scope" value="Bacteria"/>
</dbReference>
<keyword evidence="4" id="KW-0997">Cell inner membrane</keyword>
<feature type="transmembrane region" description="Helical" evidence="9">
    <location>
        <begin position="326"/>
        <end position="343"/>
    </location>
</feature>
<dbReference type="PANTHER" id="PTHR30574">
    <property type="entry name" value="INNER MEMBRANE PROTEIN YEDE"/>
    <property type="match status" value="1"/>
</dbReference>
<protein>
    <submittedName>
        <fullName evidence="10">Uncharacterized protein</fullName>
    </submittedName>
</protein>
<gene>
    <name evidence="10" type="ORF">DealDRAFT_1367</name>
</gene>
<feature type="transmembrane region" description="Helical" evidence="9">
    <location>
        <begin position="20"/>
        <end position="52"/>
    </location>
</feature>
<evidence type="ECO:0000256" key="4">
    <source>
        <dbReference type="ARBA" id="ARBA00022519"/>
    </source>
</evidence>
<keyword evidence="5 9" id="KW-0812">Transmembrane</keyword>
<feature type="transmembrane region" description="Helical" evidence="9">
    <location>
        <begin position="363"/>
        <end position="384"/>
    </location>
</feature>
<dbReference type="PANTHER" id="PTHR30574:SF1">
    <property type="entry name" value="SULPHUR TRANSPORT DOMAIN-CONTAINING PROTEIN"/>
    <property type="match status" value="1"/>
</dbReference>
<organism evidence="10 11">
    <name type="scientific">Dethiobacter alkaliphilus AHT 1</name>
    <dbReference type="NCBI Taxonomy" id="555088"/>
    <lineage>
        <taxon>Bacteria</taxon>
        <taxon>Bacillati</taxon>
        <taxon>Bacillota</taxon>
        <taxon>Dethiobacteria</taxon>
        <taxon>Dethiobacterales</taxon>
        <taxon>Dethiobacteraceae</taxon>
        <taxon>Dethiobacter</taxon>
    </lineage>
</organism>
<feature type="transmembrane region" description="Helical" evidence="9">
    <location>
        <begin position="226"/>
        <end position="247"/>
    </location>
</feature>
<evidence type="ECO:0000313" key="11">
    <source>
        <dbReference type="Proteomes" id="UP000006443"/>
    </source>
</evidence>
<dbReference type="OrthoDB" id="9794165at2"/>
<evidence type="ECO:0000256" key="9">
    <source>
        <dbReference type="SAM" id="Phobius"/>
    </source>
</evidence>
<keyword evidence="6 9" id="KW-1133">Transmembrane helix</keyword>
<comment type="subcellular location">
    <subcellularLocation>
        <location evidence="1">Cell inner membrane</location>
        <topology evidence="1">Multi-pass membrane protein</topology>
    </subcellularLocation>
</comment>
<keyword evidence="2" id="KW-0813">Transport</keyword>
<sequence length="389" mass="41761">MAQIVRDLKYYQQGAPRVLLPAFVGSVALLLFVNDSPVFLPFMGGLFFGYVIQRSRFCFAACFRDVFLLGNTALTRALLVGLALATAGFSAISILSGNPLLEAGGRIYPLGLHTLLGGVLFGFGMVIAGSCVSGCLVRMGEGYLMQWGTFGGLLVGSVLGAWHLNWWLRPQAMSLPAVFLPASLGWPDALLLQFMLLAGLFLLAQRIEQSKNPWQIFKSAAVTGSSWPYGTGAVLLAVGNMALLYLWGRPWGITSGLTHLTGWAGWQLGLPVLDWQFFSAAVPGGVAADSSFLQHPLLCLALAMVLGGFLAAVLNNEFRLRRPRRAKYSYFALTGGILMGYGSRLSFGCNIGALFSGIPSLSLHAWAFFFAVLLGAALGGKVLLRYVMS</sequence>
<feature type="transmembrane region" description="Helical" evidence="9">
    <location>
        <begin position="292"/>
        <end position="314"/>
    </location>
</feature>
<comment type="similarity">
    <text evidence="8">Belongs to the TsuA/YedE (TC 9.B.102) family.</text>
</comment>
<comment type="caution">
    <text evidence="10">The sequence shown here is derived from an EMBL/GenBank/DDBJ whole genome shotgun (WGS) entry which is preliminary data.</text>
</comment>
<proteinExistence type="inferred from homology"/>
<feature type="transmembrane region" description="Helical" evidence="9">
    <location>
        <begin position="184"/>
        <end position="205"/>
    </location>
</feature>
<accession>C0GFV8</accession>
<evidence type="ECO:0000256" key="5">
    <source>
        <dbReference type="ARBA" id="ARBA00022692"/>
    </source>
</evidence>
<evidence type="ECO:0000256" key="3">
    <source>
        <dbReference type="ARBA" id="ARBA00022475"/>
    </source>
</evidence>
<dbReference type="Pfam" id="PF04143">
    <property type="entry name" value="Sulf_transp"/>
    <property type="match status" value="1"/>
</dbReference>
<evidence type="ECO:0000256" key="8">
    <source>
        <dbReference type="ARBA" id="ARBA00035655"/>
    </source>
</evidence>
<feature type="transmembrane region" description="Helical" evidence="9">
    <location>
        <begin position="144"/>
        <end position="164"/>
    </location>
</feature>
<dbReference type="AlphaFoldDB" id="C0GFV8"/>
<evidence type="ECO:0000256" key="1">
    <source>
        <dbReference type="ARBA" id="ARBA00004429"/>
    </source>
</evidence>
<feature type="transmembrane region" description="Helical" evidence="9">
    <location>
        <begin position="73"/>
        <end position="95"/>
    </location>
</feature>
<keyword evidence="11" id="KW-1185">Reference proteome</keyword>